<feature type="signal peptide" evidence="1">
    <location>
        <begin position="1"/>
        <end position="19"/>
    </location>
</feature>
<keyword evidence="1" id="KW-0732">Signal</keyword>
<dbReference type="Proteomes" id="UP000318833">
    <property type="component" value="Unassembled WGS sequence"/>
</dbReference>
<evidence type="ECO:0000259" key="2">
    <source>
        <dbReference type="Pfam" id="PF19089"/>
    </source>
</evidence>
<accession>A0A554VCY5</accession>
<dbReference type="Pfam" id="PF19089">
    <property type="entry name" value="DUF5777"/>
    <property type="match status" value="1"/>
</dbReference>
<keyword evidence="4" id="KW-1185">Reference proteome</keyword>
<dbReference type="InterPro" id="IPR045916">
    <property type="entry name" value="DUF5777"/>
</dbReference>
<dbReference type="OrthoDB" id="1117410at2"/>
<feature type="chain" id="PRO_5022191799" description="DUF5777 domain-containing protein" evidence="1">
    <location>
        <begin position="20"/>
        <end position="304"/>
    </location>
</feature>
<gene>
    <name evidence="3" type="ORF">FOF46_25775</name>
</gene>
<evidence type="ECO:0000313" key="4">
    <source>
        <dbReference type="Proteomes" id="UP000318833"/>
    </source>
</evidence>
<reference evidence="3 4" key="1">
    <citation type="submission" date="2019-07" db="EMBL/GenBank/DDBJ databases">
        <title>The draft genome sequence of Aquimarina algiphila M91.</title>
        <authorList>
            <person name="Meng X."/>
        </authorList>
    </citation>
    <scope>NUCLEOTIDE SEQUENCE [LARGE SCALE GENOMIC DNA]</scope>
    <source>
        <strain evidence="3 4">M91</strain>
    </source>
</reference>
<dbReference type="AlphaFoldDB" id="A0A554VCY5"/>
<evidence type="ECO:0000256" key="1">
    <source>
        <dbReference type="SAM" id="SignalP"/>
    </source>
</evidence>
<organism evidence="3 4">
    <name type="scientific">Aquimarina algiphila</name>
    <dbReference type="NCBI Taxonomy" id="2047982"/>
    <lineage>
        <taxon>Bacteria</taxon>
        <taxon>Pseudomonadati</taxon>
        <taxon>Bacteroidota</taxon>
        <taxon>Flavobacteriia</taxon>
        <taxon>Flavobacteriales</taxon>
        <taxon>Flavobacteriaceae</taxon>
        <taxon>Aquimarina</taxon>
    </lineage>
</organism>
<name>A0A554VCY5_9FLAO</name>
<protein>
    <recommendedName>
        <fullName evidence="2">DUF5777 domain-containing protein</fullName>
    </recommendedName>
</protein>
<feature type="domain" description="DUF5777" evidence="2">
    <location>
        <begin position="41"/>
        <end position="286"/>
    </location>
</feature>
<comment type="caution">
    <text evidence="3">The sequence shown here is derived from an EMBL/GenBank/DDBJ whole genome shotgun (WGS) entry which is preliminary data.</text>
</comment>
<proteinExistence type="predicted"/>
<dbReference type="RefSeq" id="WP_109437383.1">
    <property type="nucleotide sequence ID" value="NZ_CANMIK010000047.1"/>
</dbReference>
<evidence type="ECO:0000313" key="3">
    <source>
        <dbReference type="EMBL" id="TSE04646.1"/>
    </source>
</evidence>
<sequence>MKNFLIVFAVMAIHLQASSQDLFDILDEEAPQTKNYVSSTFKGTRILNGHSIENRKKGTLEFVISHRFGRVNLGADELYGLDQSNIRFAFEYGLSDNIMLGVGRSSFDKTYDGFVKYKLLKQSSGKKSFPFSTSFFGSIAYRTIDDFEPGNEPTTSQRLSYTSQVLIARKFSPGFSLQVMPTYIHRNSVKTEEDPHGIFAVGIGSRVKLTKRISINGEYYYTVNPLESINTTNSLAFGIDIETGGHVFQIILSNSITMIEKSFITESTDDFFEGDVHLGFNISRAFQFGKHKKKKLKKLQESNQ</sequence>
<dbReference type="EMBL" id="VLNR01000077">
    <property type="protein sequence ID" value="TSE04646.1"/>
    <property type="molecule type" value="Genomic_DNA"/>
</dbReference>